<sequence length="40" mass="4902">MFSDNTIFTDIIILVFCFIVIKYQFFNIYFLIWNFIAIIT</sequence>
<evidence type="ECO:0000256" key="1">
    <source>
        <dbReference type="SAM" id="Phobius"/>
    </source>
</evidence>
<accession>A0A8S5UMC7</accession>
<name>A0A8S5UMC7_9CAUD</name>
<keyword evidence="1" id="KW-1133">Transmembrane helix</keyword>
<dbReference type="EMBL" id="BK016109">
    <property type="protein sequence ID" value="DAF95640.1"/>
    <property type="molecule type" value="Genomic_DNA"/>
</dbReference>
<reference evidence="2" key="1">
    <citation type="journal article" date="2021" name="Proc. Natl. Acad. Sci. U.S.A.">
        <title>A Catalog of Tens of Thousands of Viruses from Human Metagenomes Reveals Hidden Associations with Chronic Diseases.</title>
        <authorList>
            <person name="Tisza M.J."/>
            <person name="Buck C.B."/>
        </authorList>
    </citation>
    <scope>NUCLEOTIDE SEQUENCE</scope>
    <source>
        <strain evidence="2">CtCo31</strain>
    </source>
</reference>
<protein>
    <submittedName>
        <fullName evidence="2">Uncharacterized protein</fullName>
    </submittedName>
</protein>
<evidence type="ECO:0000313" key="2">
    <source>
        <dbReference type="EMBL" id="DAF95640.1"/>
    </source>
</evidence>
<feature type="transmembrane region" description="Helical" evidence="1">
    <location>
        <begin position="12"/>
        <end position="36"/>
    </location>
</feature>
<organism evidence="2">
    <name type="scientific">Myoviridae sp. ctCo31</name>
    <dbReference type="NCBI Taxonomy" id="2825053"/>
    <lineage>
        <taxon>Viruses</taxon>
        <taxon>Duplodnaviria</taxon>
        <taxon>Heunggongvirae</taxon>
        <taxon>Uroviricota</taxon>
        <taxon>Caudoviricetes</taxon>
    </lineage>
</organism>
<keyword evidence="1" id="KW-0472">Membrane</keyword>
<keyword evidence="1" id="KW-0812">Transmembrane</keyword>
<proteinExistence type="predicted"/>